<keyword evidence="3" id="KW-1185">Reference proteome</keyword>
<dbReference type="AlphaFoldDB" id="E0UTS7"/>
<feature type="transmembrane region" description="Helical" evidence="1">
    <location>
        <begin position="106"/>
        <end position="123"/>
    </location>
</feature>
<feature type="transmembrane region" description="Helical" evidence="1">
    <location>
        <begin position="62"/>
        <end position="81"/>
    </location>
</feature>
<keyword evidence="1" id="KW-0812">Transmembrane</keyword>
<accession>E0UTS7</accession>
<evidence type="ECO:0000313" key="3">
    <source>
        <dbReference type="Proteomes" id="UP000007803"/>
    </source>
</evidence>
<evidence type="ECO:0000256" key="1">
    <source>
        <dbReference type="SAM" id="Phobius"/>
    </source>
</evidence>
<reference evidence="3" key="1">
    <citation type="journal article" date="2010" name="Stand. Genomic Sci.">
        <title>Complete genome sequence of Sulfurimonas autotrophica type strain (OK10).</title>
        <authorList>
            <person name="Sikorski J."/>
            <person name="Munk C."/>
            <person name="Lapidus A."/>
            <person name="Djao O."/>
            <person name="Lucas S."/>
            <person name="Glavina Del Rio T."/>
            <person name="Nolan M."/>
            <person name="Tice H."/>
            <person name="Han C."/>
            <person name="Cheng J."/>
            <person name="Tapia R."/>
            <person name="Goodwin L."/>
            <person name="Pitluck S."/>
            <person name="Liolios K."/>
            <person name="Ivanova N."/>
            <person name="Mavromatis K."/>
            <person name="Mikhailova N."/>
            <person name="Pati A."/>
            <person name="Sims D."/>
            <person name="Meincke L."/>
            <person name="Brettin T."/>
            <person name="Detter J."/>
            <person name="Chen A."/>
            <person name="Palaniappan K."/>
            <person name="Land M."/>
            <person name="Hauser L."/>
            <person name="Chang Y."/>
            <person name="Jeffries C."/>
            <person name="Rohde M."/>
            <person name="Lang E."/>
            <person name="Spring S."/>
            <person name="Goker M."/>
            <person name="Woyke T."/>
            <person name="Bristow J."/>
            <person name="Eisen J."/>
            <person name="Markowitz V."/>
            <person name="Hugenholtz P."/>
            <person name="Kyrpides N."/>
            <person name="Klenk H."/>
        </authorList>
    </citation>
    <scope>NUCLEOTIDE SEQUENCE [LARGE SCALE GENOMIC DNA]</scope>
    <source>
        <strain evidence="3">ATCC BAA-671 / DSM 16294 / JCM 11897 / OK10</strain>
    </source>
</reference>
<dbReference type="RefSeq" id="WP_013327124.1">
    <property type="nucleotide sequence ID" value="NC_014506.1"/>
</dbReference>
<dbReference type="KEGG" id="sua:Saut_1323"/>
<dbReference type="eggNOG" id="ENOG50319P3">
    <property type="taxonomic scope" value="Bacteria"/>
</dbReference>
<dbReference type="EMBL" id="CP002205">
    <property type="protein sequence ID" value="ADN09371.1"/>
    <property type="molecule type" value="Genomic_DNA"/>
</dbReference>
<dbReference type="HOGENOM" id="CLU_157924_0_0_7"/>
<dbReference type="STRING" id="563040.Saut_1323"/>
<keyword evidence="1" id="KW-0472">Membrane</keyword>
<sequence length="124" mass="14902">MILVFFYILLEIYEVQWQSAPTLMDMLSRMYTYYNKSIFLFLIMHPTLYFAIWLMILSDYNIYALVLFLLKAADIFTKLYFIKQIFIDKKISDELKIALSTQLDKYMPYIGLLIYPPLVYMALN</sequence>
<organism evidence="2 3">
    <name type="scientific">Sulfurimonas autotrophica (strain ATCC BAA-671 / DSM 16294 / JCM 11897 / OK10)</name>
    <dbReference type="NCBI Taxonomy" id="563040"/>
    <lineage>
        <taxon>Bacteria</taxon>
        <taxon>Pseudomonadati</taxon>
        <taxon>Campylobacterota</taxon>
        <taxon>Epsilonproteobacteria</taxon>
        <taxon>Campylobacterales</taxon>
        <taxon>Sulfurimonadaceae</taxon>
        <taxon>Sulfurimonas</taxon>
    </lineage>
</organism>
<dbReference type="OrthoDB" id="5372906at2"/>
<keyword evidence="1" id="KW-1133">Transmembrane helix</keyword>
<protein>
    <submittedName>
        <fullName evidence="2">Uncharacterized protein</fullName>
    </submittedName>
</protein>
<gene>
    <name evidence="2" type="ordered locus">Saut_1323</name>
</gene>
<dbReference type="Proteomes" id="UP000007803">
    <property type="component" value="Chromosome"/>
</dbReference>
<name>E0UTS7_SULAO</name>
<evidence type="ECO:0000313" key="2">
    <source>
        <dbReference type="EMBL" id="ADN09371.1"/>
    </source>
</evidence>
<proteinExistence type="predicted"/>
<feature type="transmembrane region" description="Helical" evidence="1">
    <location>
        <begin position="38"/>
        <end position="56"/>
    </location>
</feature>